<organism evidence="2 3">
    <name type="scientific">Boletus edulis BED1</name>
    <dbReference type="NCBI Taxonomy" id="1328754"/>
    <lineage>
        <taxon>Eukaryota</taxon>
        <taxon>Fungi</taxon>
        <taxon>Dikarya</taxon>
        <taxon>Basidiomycota</taxon>
        <taxon>Agaricomycotina</taxon>
        <taxon>Agaricomycetes</taxon>
        <taxon>Agaricomycetidae</taxon>
        <taxon>Boletales</taxon>
        <taxon>Boletineae</taxon>
        <taxon>Boletaceae</taxon>
        <taxon>Boletoideae</taxon>
        <taxon>Boletus</taxon>
    </lineage>
</organism>
<reference evidence="2" key="1">
    <citation type="submission" date="2019-10" db="EMBL/GenBank/DDBJ databases">
        <authorList>
            <consortium name="DOE Joint Genome Institute"/>
            <person name="Kuo A."/>
            <person name="Miyauchi S."/>
            <person name="Kiss E."/>
            <person name="Drula E."/>
            <person name="Kohler A."/>
            <person name="Sanchez-Garcia M."/>
            <person name="Andreopoulos B."/>
            <person name="Barry K.W."/>
            <person name="Bonito G."/>
            <person name="Buee M."/>
            <person name="Carver A."/>
            <person name="Chen C."/>
            <person name="Cichocki N."/>
            <person name="Clum A."/>
            <person name="Culley D."/>
            <person name="Crous P.W."/>
            <person name="Fauchery L."/>
            <person name="Girlanda M."/>
            <person name="Hayes R."/>
            <person name="Keri Z."/>
            <person name="LaButti K."/>
            <person name="Lipzen A."/>
            <person name="Lombard V."/>
            <person name="Magnuson J."/>
            <person name="Maillard F."/>
            <person name="Morin E."/>
            <person name="Murat C."/>
            <person name="Nolan M."/>
            <person name="Ohm R."/>
            <person name="Pangilinan J."/>
            <person name="Pereira M."/>
            <person name="Perotto S."/>
            <person name="Peter M."/>
            <person name="Riley R."/>
            <person name="Sitrit Y."/>
            <person name="Stielow B."/>
            <person name="Szollosi G."/>
            <person name="Zifcakova L."/>
            <person name="Stursova M."/>
            <person name="Spatafora J.W."/>
            <person name="Tedersoo L."/>
            <person name="Vaario L.-M."/>
            <person name="Yamada A."/>
            <person name="Yan M."/>
            <person name="Wang P."/>
            <person name="Xu J."/>
            <person name="Bruns T."/>
            <person name="Baldrian P."/>
            <person name="Vilgalys R."/>
            <person name="Henrissat B."/>
            <person name="Grigoriev I.V."/>
            <person name="Hibbett D."/>
            <person name="Nagy L.G."/>
            <person name="Martin F.M."/>
        </authorList>
    </citation>
    <scope>NUCLEOTIDE SEQUENCE</scope>
    <source>
        <strain evidence="2">BED1</strain>
    </source>
</reference>
<evidence type="ECO:0000256" key="1">
    <source>
        <dbReference type="SAM" id="MobiDB-lite"/>
    </source>
</evidence>
<accession>A0AAD4G7M3</accession>
<gene>
    <name evidence="2" type="ORF">L210DRAFT_952659</name>
</gene>
<keyword evidence="3" id="KW-1185">Reference proteome</keyword>
<name>A0AAD4G7M3_BOLED</name>
<dbReference type="EMBL" id="WHUW01000090">
    <property type="protein sequence ID" value="KAF8426115.1"/>
    <property type="molecule type" value="Genomic_DNA"/>
</dbReference>
<feature type="compositionally biased region" description="Basic and acidic residues" evidence="1">
    <location>
        <begin position="89"/>
        <end position="102"/>
    </location>
</feature>
<proteinExistence type="predicted"/>
<dbReference type="Proteomes" id="UP001194468">
    <property type="component" value="Unassembled WGS sequence"/>
</dbReference>
<evidence type="ECO:0000313" key="3">
    <source>
        <dbReference type="Proteomes" id="UP001194468"/>
    </source>
</evidence>
<comment type="caution">
    <text evidence="2">The sequence shown here is derived from an EMBL/GenBank/DDBJ whole genome shotgun (WGS) entry which is preliminary data.</text>
</comment>
<evidence type="ECO:0000313" key="2">
    <source>
        <dbReference type="EMBL" id="KAF8426115.1"/>
    </source>
</evidence>
<reference evidence="2" key="2">
    <citation type="journal article" date="2020" name="Nat. Commun.">
        <title>Large-scale genome sequencing of mycorrhizal fungi provides insights into the early evolution of symbiotic traits.</title>
        <authorList>
            <person name="Miyauchi S."/>
            <person name="Kiss E."/>
            <person name="Kuo A."/>
            <person name="Drula E."/>
            <person name="Kohler A."/>
            <person name="Sanchez-Garcia M."/>
            <person name="Morin E."/>
            <person name="Andreopoulos B."/>
            <person name="Barry K.W."/>
            <person name="Bonito G."/>
            <person name="Buee M."/>
            <person name="Carver A."/>
            <person name="Chen C."/>
            <person name="Cichocki N."/>
            <person name="Clum A."/>
            <person name="Culley D."/>
            <person name="Crous P.W."/>
            <person name="Fauchery L."/>
            <person name="Girlanda M."/>
            <person name="Hayes R.D."/>
            <person name="Keri Z."/>
            <person name="LaButti K."/>
            <person name="Lipzen A."/>
            <person name="Lombard V."/>
            <person name="Magnuson J."/>
            <person name="Maillard F."/>
            <person name="Murat C."/>
            <person name="Nolan M."/>
            <person name="Ohm R.A."/>
            <person name="Pangilinan J."/>
            <person name="Pereira M.F."/>
            <person name="Perotto S."/>
            <person name="Peter M."/>
            <person name="Pfister S."/>
            <person name="Riley R."/>
            <person name="Sitrit Y."/>
            <person name="Stielow J.B."/>
            <person name="Szollosi G."/>
            <person name="Zifcakova L."/>
            <person name="Stursova M."/>
            <person name="Spatafora J.W."/>
            <person name="Tedersoo L."/>
            <person name="Vaario L.M."/>
            <person name="Yamada A."/>
            <person name="Yan M."/>
            <person name="Wang P."/>
            <person name="Xu J."/>
            <person name="Bruns T."/>
            <person name="Baldrian P."/>
            <person name="Vilgalys R."/>
            <person name="Dunand C."/>
            <person name="Henrissat B."/>
            <person name="Grigoriev I.V."/>
            <person name="Hibbett D."/>
            <person name="Nagy L.G."/>
            <person name="Martin F.M."/>
        </authorList>
    </citation>
    <scope>NUCLEOTIDE SEQUENCE</scope>
    <source>
        <strain evidence="2">BED1</strain>
    </source>
</reference>
<protein>
    <submittedName>
        <fullName evidence="2">Uncharacterized protein</fullName>
    </submittedName>
</protein>
<dbReference type="AlphaFoldDB" id="A0AAD4G7M3"/>
<feature type="region of interest" description="Disordered" evidence="1">
    <location>
        <begin position="74"/>
        <end position="102"/>
    </location>
</feature>
<sequence length="102" mass="11033">MHNYLQTYHLPTRDPLCLFLSCGFLSSLSSVIASTSSCLQSLVAFHSSPSSISAVYPRFSFSCNGKELARTQMASLTDPEPNPCPDSVEEGRIANDASREGT</sequence>